<feature type="transmembrane region" description="Helical" evidence="7">
    <location>
        <begin position="415"/>
        <end position="438"/>
    </location>
</feature>
<keyword evidence="2" id="KW-1003">Cell membrane</keyword>
<reference evidence="10" key="1">
    <citation type="journal article" date="2019" name="Int. J. Syst. Evol. Microbiol.">
        <title>The Global Catalogue of Microorganisms (GCM) 10K type strain sequencing project: providing services to taxonomists for standard genome sequencing and annotation.</title>
        <authorList>
            <consortium name="The Broad Institute Genomics Platform"/>
            <consortium name="The Broad Institute Genome Sequencing Center for Infectious Disease"/>
            <person name="Wu L."/>
            <person name="Ma J."/>
        </authorList>
    </citation>
    <scope>NUCLEOTIDE SEQUENCE [LARGE SCALE GENOMIC DNA]</scope>
    <source>
        <strain evidence="10">JCM 31037</strain>
    </source>
</reference>
<feature type="domain" description="ABC3 transporter permease C-terminal" evidence="8">
    <location>
        <begin position="646"/>
        <end position="760"/>
    </location>
</feature>
<comment type="subcellular location">
    <subcellularLocation>
        <location evidence="1">Cell membrane</location>
        <topology evidence="1">Multi-pass membrane protein</topology>
    </subcellularLocation>
</comment>
<accession>A0ABW3YM29</accession>
<evidence type="ECO:0000256" key="5">
    <source>
        <dbReference type="ARBA" id="ARBA00023136"/>
    </source>
</evidence>
<keyword evidence="5 7" id="KW-0472">Membrane</keyword>
<dbReference type="InterPro" id="IPR050250">
    <property type="entry name" value="Macrolide_Exporter_MacB"/>
</dbReference>
<dbReference type="Proteomes" id="UP001597260">
    <property type="component" value="Unassembled WGS sequence"/>
</dbReference>
<sequence>MSAVGLVLRTGVRKRRVQTIVIGLATLMAVTASVLGGALLVVSSAPFDAAFAAQNGAHLSATFDPALVTPDRLTSSHADGVTATAGPYPVVTVTAQIDDSGSLPLNLVGRDDPNPAVDQLTLVKGEWADAPGEVVLSDGGWIDPLGMKLVLPNLPGGPTLTVVGTARSASQSADGWVSSTQAGVLTMSGRPDGYQMLYRLAASDTTAAIDAARTAVSAGLPTQAMIGSQSWLDIKRVAEQETAIYVPFLMAFGILGLVMSVLIVGNVVAAAVSSGTRRIGVLKAVGFTPAQVVRTYLGQALIPAAVGTTLGVLAGHLLAIPILAETSDVYGSATLTVPLWIDVVVAAGVLGLVAATAWAASWRAGRLRTIDALAVGRTPQAGRGQTIARLTARLPLSRPITLGLARPFTRPVRTLAMIAAVVFGATSVTFAVGLGTSLNEVLVARRHNTADVTVAAIPPAVGPDGRPDGPPPKLPADTSAITAAIHAQPGTKYSLASASVTVAGMSGITKLNAFTGDARRGGYSMIEGEWFDAPGEAVAPTGFLTTTGRRIGDSVTLNVGGQHVTLRLVGEVFDITNDGMSIYTDATNLTTPVPVAIIKISLTPGTDTTAYANALEQALQPLGATTRASTAVGGDMIVVLNGLTAILTLMLVTVAGLGVLNTVLLDTRERVRDIGIHKAIGMTPRQTITSVLSSVAVNGLIGGAIGVAAGMIVHRAVVPAMGDAAGTRLPQVAFDVYPALLVALLGLGGLVIALAGALPAATWAARIRTTVALRTE</sequence>
<protein>
    <submittedName>
        <fullName evidence="9">ABC transporter permease</fullName>
    </submittedName>
</protein>
<comment type="caution">
    <text evidence="9">The sequence shown here is derived from an EMBL/GenBank/DDBJ whole genome shotgun (WGS) entry which is preliminary data.</text>
</comment>
<evidence type="ECO:0000256" key="3">
    <source>
        <dbReference type="ARBA" id="ARBA00022692"/>
    </source>
</evidence>
<evidence type="ECO:0000313" key="9">
    <source>
        <dbReference type="EMBL" id="MFD1324452.1"/>
    </source>
</evidence>
<evidence type="ECO:0000313" key="10">
    <source>
        <dbReference type="Proteomes" id="UP001597260"/>
    </source>
</evidence>
<evidence type="ECO:0000256" key="1">
    <source>
        <dbReference type="ARBA" id="ARBA00004651"/>
    </source>
</evidence>
<dbReference type="Pfam" id="PF02687">
    <property type="entry name" value="FtsX"/>
    <property type="match status" value="2"/>
</dbReference>
<feature type="transmembrane region" description="Helical" evidence="7">
    <location>
        <begin position="695"/>
        <end position="717"/>
    </location>
</feature>
<evidence type="ECO:0000256" key="4">
    <source>
        <dbReference type="ARBA" id="ARBA00022989"/>
    </source>
</evidence>
<evidence type="ECO:0000256" key="6">
    <source>
        <dbReference type="ARBA" id="ARBA00038076"/>
    </source>
</evidence>
<feature type="transmembrane region" description="Helical" evidence="7">
    <location>
        <begin position="293"/>
        <end position="319"/>
    </location>
</feature>
<dbReference type="PANTHER" id="PTHR30572">
    <property type="entry name" value="MEMBRANE COMPONENT OF TRANSPORTER-RELATED"/>
    <property type="match status" value="1"/>
</dbReference>
<dbReference type="InterPro" id="IPR003838">
    <property type="entry name" value="ABC3_permease_C"/>
</dbReference>
<feature type="transmembrane region" description="Helical" evidence="7">
    <location>
        <begin position="20"/>
        <end position="42"/>
    </location>
</feature>
<keyword evidence="3 7" id="KW-0812">Transmembrane</keyword>
<gene>
    <name evidence="9" type="ORF">ACFQ4H_25515</name>
</gene>
<feature type="transmembrane region" description="Helical" evidence="7">
    <location>
        <begin position="737"/>
        <end position="758"/>
    </location>
</feature>
<name>A0ABW3YM29_9ACTN</name>
<proteinExistence type="inferred from homology"/>
<evidence type="ECO:0000259" key="8">
    <source>
        <dbReference type="Pfam" id="PF02687"/>
    </source>
</evidence>
<comment type="similarity">
    <text evidence="6">Belongs to the ABC-4 integral membrane protein family.</text>
</comment>
<feature type="transmembrane region" description="Helical" evidence="7">
    <location>
        <begin position="339"/>
        <end position="360"/>
    </location>
</feature>
<evidence type="ECO:0000256" key="7">
    <source>
        <dbReference type="SAM" id="Phobius"/>
    </source>
</evidence>
<dbReference type="PANTHER" id="PTHR30572:SF4">
    <property type="entry name" value="ABC TRANSPORTER PERMEASE YTRF"/>
    <property type="match status" value="1"/>
</dbReference>
<dbReference type="RefSeq" id="WP_377575114.1">
    <property type="nucleotide sequence ID" value="NZ_JBHTMP010000048.1"/>
</dbReference>
<keyword evidence="4 7" id="KW-1133">Transmembrane helix</keyword>
<dbReference type="EMBL" id="JBHTMP010000048">
    <property type="protein sequence ID" value="MFD1324452.1"/>
    <property type="molecule type" value="Genomic_DNA"/>
</dbReference>
<feature type="transmembrane region" description="Helical" evidence="7">
    <location>
        <begin position="244"/>
        <end position="272"/>
    </location>
</feature>
<feature type="transmembrane region" description="Helical" evidence="7">
    <location>
        <begin position="636"/>
        <end position="660"/>
    </location>
</feature>
<evidence type="ECO:0000256" key="2">
    <source>
        <dbReference type="ARBA" id="ARBA00022475"/>
    </source>
</evidence>
<organism evidence="9 10">
    <name type="scientific">Micromonospora sonneratiae</name>
    <dbReference type="NCBI Taxonomy" id="1184706"/>
    <lineage>
        <taxon>Bacteria</taxon>
        <taxon>Bacillati</taxon>
        <taxon>Actinomycetota</taxon>
        <taxon>Actinomycetes</taxon>
        <taxon>Micromonosporales</taxon>
        <taxon>Micromonosporaceae</taxon>
        <taxon>Micromonospora</taxon>
    </lineage>
</organism>
<keyword evidence="10" id="KW-1185">Reference proteome</keyword>
<feature type="domain" description="ABC3 transporter permease C-terminal" evidence="8">
    <location>
        <begin position="251"/>
        <end position="366"/>
    </location>
</feature>